<keyword evidence="4" id="KW-1185">Reference proteome</keyword>
<dbReference type="EMBL" id="VJMH01007546">
    <property type="protein sequence ID" value="KAF0682325.1"/>
    <property type="molecule type" value="Genomic_DNA"/>
</dbReference>
<evidence type="ECO:0000313" key="4">
    <source>
        <dbReference type="Proteomes" id="UP000332933"/>
    </source>
</evidence>
<gene>
    <name evidence="3" type="primary">Aste57867_25552</name>
    <name evidence="2" type="ORF">As57867_025473</name>
    <name evidence="3" type="ORF">ASTE57867_25552</name>
</gene>
<protein>
    <submittedName>
        <fullName evidence="3">Aste57867_25552 protein</fullName>
    </submittedName>
</protein>
<name>A0A485LTC6_9STRA</name>
<organism evidence="3 4">
    <name type="scientific">Aphanomyces stellatus</name>
    <dbReference type="NCBI Taxonomy" id="120398"/>
    <lineage>
        <taxon>Eukaryota</taxon>
        <taxon>Sar</taxon>
        <taxon>Stramenopiles</taxon>
        <taxon>Oomycota</taxon>
        <taxon>Saprolegniomycetes</taxon>
        <taxon>Saprolegniales</taxon>
        <taxon>Verrucalvaceae</taxon>
        <taxon>Aphanomyces</taxon>
    </lineage>
</organism>
<dbReference type="EMBL" id="CAADRA010007572">
    <property type="protein sequence ID" value="VFU02175.1"/>
    <property type="molecule type" value="Genomic_DNA"/>
</dbReference>
<accession>A0A485LTC6</accession>
<reference evidence="3 4" key="1">
    <citation type="submission" date="2019-03" db="EMBL/GenBank/DDBJ databases">
        <authorList>
            <person name="Gaulin E."/>
            <person name="Dumas B."/>
        </authorList>
    </citation>
    <scope>NUCLEOTIDE SEQUENCE [LARGE SCALE GENOMIC DNA]</scope>
    <source>
        <strain evidence="3">CBS 568.67</strain>
    </source>
</reference>
<sequence length="307" mass="34018">MPTPDASSSSSLDALSSDDAYAPSSVSSDDDIVVLSVMERMLESVVRSAGAQLAPRRSSSMETWNKRRSTNLTPRNAVQVLQAKIADGAASDEMLKTMESVLVVERQCLLSAKSARRQQDYDADVSLHMFDHAEKETHFRLALTRDLVDGLSLRLVRLQKRTEATATFTIDPTFTTISWQFTHLFAMLLAKSTRSTQRFDIASIEHVHVLTNALPVAYHQAFPRLAAQSTSAAADGHDDLVLVQVVYRHAMHNSKTNDILIRCKNAAQQVELAQGLQALRRTSADVNKSRDHAALDWRRGTFNPLST</sequence>
<dbReference type="Proteomes" id="UP000332933">
    <property type="component" value="Unassembled WGS sequence"/>
</dbReference>
<proteinExistence type="predicted"/>
<evidence type="ECO:0000256" key="1">
    <source>
        <dbReference type="SAM" id="MobiDB-lite"/>
    </source>
</evidence>
<reference evidence="2" key="2">
    <citation type="submission" date="2019-06" db="EMBL/GenBank/DDBJ databases">
        <title>Genomics analysis of Aphanomyces spp. identifies a new class of oomycete effector associated with host adaptation.</title>
        <authorList>
            <person name="Gaulin E."/>
        </authorList>
    </citation>
    <scope>NUCLEOTIDE SEQUENCE</scope>
    <source>
        <strain evidence="2">CBS 578.67</strain>
    </source>
</reference>
<evidence type="ECO:0000313" key="2">
    <source>
        <dbReference type="EMBL" id="KAF0682325.1"/>
    </source>
</evidence>
<evidence type="ECO:0000313" key="3">
    <source>
        <dbReference type="EMBL" id="VFU02175.1"/>
    </source>
</evidence>
<dbReference type="AlphaFoldDB" id="A0A485LTC6"/>
<feature type="region of interest" description="Disordered" evidence="1">
    <location>
        <begin position="1"/>
        <end position="26"/>
    </location>
</feature>